<dbReference type="Proteomes" id="UP000324828">
    <property type="component" value="Unassembled WGS sequence"/>
</dbReference>
<comment type="caution">
    <text evidence="1">The sequence shown here is derived from an EMBL/GenBank/DDBJ whole genome shotgun (WGS) entry which is preliminary data.</text>
</comment>
<evidence type="ECO:0000313" key="2">
    <source>
        <dbReference type="Proteomes" id="UP000324828"/>
    </source>
</evidence>
<dbReference type="RefSeq" id="WP_118856326.1">
    <property type="nucleotide sequence ID" value="NZ_VCED01000005.1"/>
</dbReference>
<keyword evidence="2" id="KW-1185">Reference proteome</keyword>
<name>A0ABQ6SN09_9PAST</name>
<dbReference type="InterPro" id="IPR025395">
    <property type="entry name" value="Phage_tail_terminator-like"/>
</dbReference>
<dbReference type="Pfam" id="PF13554">
    <property type="entry name" value="Phage_tail_terminator_5"/>
    <property type="match status" value="1"/>
</dbReference>
<dbReference type="Gene3D" id="3.30.2000.20">
    <property type="match status" value="1"/>
</dbReference>
<protein>
    <submittedName>
        <fullName evidence="1">Uncharacterized protein</fullName>
    </submittedName>
</protein>
<sequence length="130" mass="14577">MKQIIRSVLQTHLNQLGQFNTAWEGVLSTPKLPYQTLHLTISSSDTGAISDRPHAEELGFLQLTLFYEAGLGTKAIEERATAIRRHFYGQSFIKDNVQIIIHKPPLIGGIFLNDNKLALPVTINFTAYEL</sequence>
<reference evidence="1 2" key="1">
    <citation type="submission" date="2019-09" db="EMBL/GenBank/DDBJ databases">
        <title>Haemophilus seminale sp. nov., isolated from human semen.</title>
        <authorList>
            <person name="Zheng M."/>
        </authorList>
    </citation>
    <scope>NUCLEOTIDE SEQUENCE [LARGE SCALE GENOMIC DNA]</scope>
    <source>
        <strain evidence="1 2">SZY H2</strain>
    </source>
</reference>
<dbReference type="EMBL" id="VXDF01000002">
    <property type="protein sequence ID" value="KAA5523601.1"/>
    <property type="molecule type" value="Genomic_DNA"/>
</dbReference>
<evidence type="ECO:0000313" key="1">
    <source>
        <dbReference type="EMBL" id="KAA5523601.1"/>
    </source>
</evidence>
<accession>A0ABQ6SN09</accession>
<gene>
    <name evidence="1" type="ORF">F2S80_02410</name>
</gene>
<proteinExistence type="predicted"/>
<organism evidence="1 2">
    <name type="scientific">Haemophilus seminalis</name>
    <dbReference type="NCBI Taxonomy" id="2582921"/>
    <lineage>
        <taxon>Bacteria</taxon>
        <taxon>Pseudomonadati</taxon>
        <taxon>Pseudomonadota</taxon>
        <taxon>Gammaproteobacteria</taxon>
        <taxon>Pasteurellales</taxon>
        <taxon>Pasteurellaceae</taxon>
        <taxon>Haemophilus</taxon>
    </lineage>
</organism>